<feature type="domain" description="Beta-xylosidase C-terminal Concanavalin A-like" evidence="7">
    <location>
        <begin position="358"/>
        <end position="574"/>
    </location>
</feature>
<sequence length="591" mass="66179">MCSIHQYRPFKFQIMNISQLVCLLGFVIRLSNAANATFTNPILPGFNPDPSCMFVKEWDNTFFCTTSSFLTFPSVPLFASKDLVHWKHASYAISRGDQLPELYRNSALQTEGTWASTLRYRDGTFYLITSYVSWHDGWGPIILLFTTTDPYDDASWTGPIRFENPEKEIDPDLFWDDDGKFYMSVARGIFIHQVDISTGKVLETFTVWNGTGDRNPEGPHIYNKDGYYYLGIGEGGTETNHSAVISRSRSISGPYEGYERNPMLTAKNTDAFFQTVGHTDFFQDAAGNWWCVALATRSGPAWEIYPMGRETVLSPMTWDEGGWPIIDPIEGTMSGPLPPKNTDLPGDGFWAHEGDEEDFRPGTQIPRQFLFWRPPKESLFNVSPAGHPNSLQVSPSRVNLTADSQFEPRGEGMGFISRKQSSSVFQFTVDLEFDPKDANEEAGVTVFLTQYQHIDVSVISTRACSNGELEQKVRFRPEALGKPGVEVPPTRTITVPQSWAGKHIRFTMTLDESQTYNFTVAPVDKADEEIWMGSANADIVSGGSGPFHGTLLGVFATSNGGTGKTAAYFSRWRYHPLKQEVESGVFQPIKE</sequence>
<keyword evidence="3 6" id="KW-0326">Glycosidase</keyword>
<dbReference type="GO" id="GO:0005975">
    <property type="term" value="P:carbohydrate metabolic process"/>
    <property type="evidence" value="ECO:0007669"/>
    <property type="project" value="InterPro"/>
</dbReference>
<dbReference type="SUPFAM" id="SSF75005">
    <property type="entry name" value="Arabinanase/levansucrase/invertase"/>
    <property type="match status" value="1"/>
</dbReference>
<evidence type="ECO:0000256" key="5">
    <source>
        <dbReference type="PIRSR" id="PIRSR606710-2"/>
    </source>
</evidence>
<dbReference type="Gene3D" id="2.115.10.20">
    <property type="entry name" value="Glycosyl hydrolase domain, family 43"/>
    <property type="match status" value="1"/>
</dbReference>
<dbReference type="SUPFAM" id="SSF49899">
    <property type="entry name" value="Concanavalin A-like lectins/glucanases"/>
    <property type="match status" value="1"/>
</dbReference>
<evidence type="ECO:0000256" key="6">
    <source>
        <dbReference type="RuleBase" id="RU361187"/>
    </source>
</evidence>
<gene>
    <name evidence="8" type="ORF">BN869_000009904_1</name>
</gene>
<evidence type="ECO:0000256" key="2">
    <source>
        <dbReference type="ARBA" id="ARBA00022801"/>
    </source>
</evidence>
<organism evidence="8">
    <name type="scientific">Bionectria ochroleuca</name>
    <name type="common">Gliocladium roseum</name>
    <dbReference type="NCBI Taxonomy" id="29856"/>
    <lineage>
        <taxon>Eukaryota</taxon>
        <taxon>Fungi</taxon>
        <taxon>Dikarya</taxon>
        <taxon>Ascomycota</taxon>
        <taxon>Pezizomycotina</taxon>
        <taxon>Sordariomycetes</taxon>
        <taxon>Hypocreomycetidae</taxon>
        <taxon>Hypocreales</taxon>
        <taxon>Bionectriaceae</taxon>
        <taxon>Clonostachys</taxon>
    </lineage>
</organism>
<feature type="active site" description="Proton acceptor" evidence="4">
    <location>
        <position position="59"/>
    </location>
</feature>
<dbReference type="InterPro" id="IPR006710">
    <property type="entry name" value="Glyco_hydro_43"/>
</dbReference>
<dbReference type="EMBL" id="CDPU01000038">
    <property type="protein sequence ID" value="CEO53846.1"/>
    <property type="molecule type" value="Genomic_DNA"/>
</dbReference>
<dbReference type="InterPro" id="IPR041542">
    <property type="entry name" value="GH43_C2"/>
</dbReference>
<dbReference type="AlphaFoldDB" id="A0A0B7KGL8"/>
<protein>
    <recommendedName>
        <fullName evidence="7">Beta-xylosidase C-terminal Concanavalin A-like domain-containing protein</fullName>
    </recommendedName>
</protein>
<dbReference type="CDD" id="cd18833">
    <property type="entry name" value="GH43_PcXyl-like"/>
    <property type="match status" value="1"/>
</dbReference>
<comment type="similarity">
    <text evidence="1 6">Belongs to the glycosyl hydrolase 43 family.</text>
</comment>
<evidence type="ECO:0000256" key="1">
    <source>
        <dbReference type="ARBA" id="ARBA00009865"/>
    </source>
</evidence>
<dbReference type="PANTHER" id="PTHR42812">
    <property type="entry name" value="BETA-XYLOSIDASE"/>
    <property type="match status" value="1"/>
</dbReference>
<dbReference type="InterPro" id="IPR013320">
    <property type="entry name" value="ConA-like_dom_sf"/>
</dbReference>
<evidence type="ECO:0000256" key="4">
    <source>
        <dbReference type="PIRSR" id="PIRSR606710-1"/>
    </source>
</evidence>
<evidence type="ECO:0000313" key="8">
    <source>
        <dbReference type="EMBL" id="CEO53846.1"/>
    </source>
</evidence>
<keyword evidence="2 6" id="KW-0378">Hydrolase</keyword>
<reference evidence="8" key="1">
    <citation type="submission" date="2015-01" db="EMBL/GenBank/DDBJ databases">
        <authorList>
            <person name="Durling Mikael"/>
        </authorList>
    </citation>
    <scope>NUCLEOTIDE SEQUENCE</scope>
</reference>
<dbReference type="InterPro" id="IPR051795">
    <property type="entry name" value="Glycosyl_Hydrlase_43"/>
</dbReference>
<evidence type="ECO:0000256" key="3">
    <source>
        <dbReference type="ARBA" id="ARBA00023295"/>
    </source>
</evidence>
<feature type="site" description="Important for catalytic activity, responsible for pKa modulation of the active site Glu and correct orientation of both the proton donor and substrate" evidence="5">
    <location>
        <position position="170"/>
    </location>
</feature>
<feature type="active site" description="Proton donor" evidence="4">
    <location>
        <position position="217"/>
    </location>
</feature>
<dbReference type="Pfam" id="PF04616">
    <property type="entry name" value="Glyco_hydro_43"/>
    <property type="match status" value="1"/>
</dbReference>
<name>A0A0B7KGL8_BIOOC</name>
<dbReference type="InterPro" id="IPR023296">
    <property type="entry name" value="Glyco_hydro_beta-prop_sf"/>
</dbReference>
<proteinExistence type="inferred from homology"/>
<evidence type="ECO:0000259" key="7">
    <source>
        <dbReference type="Pfam" id="PF17851"/>
    </source>
</evidence>
<dbReference type="GO" id="GO:0004553">
    <property type="term" value="F:hydrolase activity, hydrolyzing O-glycosyl compounds"/>
    <property type="evidence" value="ECO:0007669"/>
    <property type="project" value="InterPro"/>
</dbReference>
<dbReference type="PANTHER" id="PTHR42812:SF17">
    <property type="entry name" value="BETA-XYLOSIDASE C-TERMINAL CONCANAVALIN A-LIKE DOMAIN-CONTAINING PROTEIN-RELATED"/>
    <property type="match status" value="1"/>
</dbReference>
<dbReference type="Pfam" id="PF17851">
    <property type="entry name" value="GH43_C2"/>
    <property type="match status" value="1"/>
</dbReference>
<accession>A0A0B7KGL8</accession>
<dbReference type="Gene3D" id="2.60.120.200">
    <property type="match status" value="1"/>
</dbReference>